<dbReference type="RefSeq" id="WP_046361154.1">
    <property type="nucleotide sequence ID" value="NZ_LAUZ02000007.1"/>
</dbReference>
<name>A0A0M2K4F2_9MYCO</name>
<comment type="caution">
    <text evidence="2">The sequence shown here is derived from an EMBL/GenBank/DDBJ whole genome shotgun (WGS) entry which is preliminary data.</text>
</comment>
<dbReference type="AlphaFoldDB" id="A0A0M2K4F2"/>
<dbReference type="EMBL" id="LAUZ02000007">
    <property type="protein sequence ID" value="KKF03800.1"/>
    <property type="molecule type" value="Genomic_DNA"/>
</dbReference>
<evidence type="ECO:0000313" key="2">
    <source>
        <dbReference type="EMBL" id="KKF03800.1"/>
    </source>
</evidence>
<protein>
    <submittedName>
        <fullName evidence="2">Uncharacterized protein</fullName>
    </submittedName>
</protein>
<reference evidence="2 3" key="1">
    <citation type="journal article" date="2015" name="Genome Announc.">
        <title>Draft Genome Sequence of Mycobacterium obuense Strain UC1, Isolated from Patient Sputum.</title>
        <authorList>
            <person name="Greninger A.L."/>
            <person name="Cunningham G."/>
            <person name="Hsu E.D."/>
            <person name="Yu J.M."/>
            <person name="Chiu C.Y."/>
            <person name="Miller S."/>
        </authorList>
    </citation>
    <scope>NUCLEOTIDE SEQUENCE [LARGE SCALE GENOMIC DNA]</scope>
    <source>
        <strain evidence="2 3">UC1</strain>
    </source>
</reference>
<evidence type="ECO:0000313" key="3">
    <source>
        <dbReference type="Proteomes" id="UP000034150"/>
    </source>
</evidence>
<sequence>MVRKSPRLQSLTALGSRRDKPTATQVVQLPTSDSDMALVRGYSRELKIACDELHDDPFNPIARQELIRLILQDSKSADAAKERLYAV</sequence>
<dbReference type="OrthoDB" id="4734942at2"/>
<proteinExistence type="predicted"/>
<feature type="region of interest" description="Disordered" evidence="1">
    <location>
        <begin position="1"/>
        <end position="24"/>
    </location>
</feature>
<organism evidence="2 3">
    <name type="scientific">Mycolicibacterium obuense</name>
    <dbReference type="NCBI Taxonomy" id="1807"/>
    <lineage>
        <taxon>Bacteria</taxon>
        <taxon>Bacillati</taxon>
        <taxon>Actinomycetota</taxon>
        <taxon>Actinomycetes</taxon>
        <taxon>Mycobacteriales</taxon>
        <taxon>Mycobacteriaceae</taxon>
        <taxon>Mycolicibacterium</taxon>
    </lineage>
</organism>
<dbReference type="Proteomes" id="UP000034150">
    <property type="component" value="Unassembled WGS sequence"/>
</dbReference>
<evidence type="ECO:0000256" key="1">
    <source>
        <dbReference type="SAM" id="MobiDB-lite"/>
    </source>
</evidence>
<accession>A0A0M2K4F2</accession>
<dbReference type="PATRIC" id="fig|1807.13.peg.951"/>
<gene>
    <name evidence="2" type="ORF">WN67_00725</name>
</gene>
<keyword evidence="3" id="KW-1185">Reference proteome</keyword>